<comment type="similarity">
    <text evidence="3">Belongs to the metallo-dependent hydrolases superfamily. Adenosine and AMP deaminases family. ADGF subfamily.</text>
</comment>
<evidence type="ECO:0000256" key="7">
    <source>
        <dbReference type="ARBA" id="ARBA00022729"/>
    </source>
</evidence>
<evidence type="ECO:0000256" key="8">
    <source>
        <dbReference type="ARBA" id="ARBA00022801"/>
    </source>
</evidence>
<dbReference type="SUPFAM" id="SSF51556">
    <property type="entry name" value="Metallo-dependent hydrolases"/>
    <property type="match status" value="1"/>
</dbReference>
<dbReference type="AlphaFoldDB" id="A0A1S3IHQ0"/>
<accession>A0A1S3IHQ0</accession>
<dbReference type="PANTHER" id="PTHR11409">
    <property type="entry name" value="ADENOSINE DEAMINASE"/>
    <property type="match status" value="1"/>
</dbReference>
<evidence type="ECO:0000256" key="1">
    <source>
        <dbReference type="ARBA" id="ARBA00001947"/>
    </source>
</evidence>
<dbReference type="InterPro" id="IPR006330">
    <property type="entry name" value="Ado/ade_deaminase"/>
</dbReference>
<dbReference type="GO" id="GO:0005615">
    <property type="term" value="C:extracellular space"/>
    <property type="evidence" value="ECO:0007669"/>
    <property type="project" value="InterPro"/>
</dbReference>
<organism evidence="13 14">
    <name type="scientific">Lingula anatina</name>
    <name type="common">Brachiopod</name>
    <name type="synonym">Lingula unguis</name>
    <dbReference type="NCBI Taxonomy" id="7574"/>
    <lineage>
        <taxon>Eukaryota</taxon>
        <taxon>Metazoa</taxon>
        <taxon>Spiralia</taxon>
        <taxon>Lophotrochozoa</taxon>
        <taxon>Brachiopoda</taxon>
        <taxon>Linguliformea</taxon>
        <taxon>Lingulata</taxon>
        <taxon>Lingulida</taxon>
        <taxon>Linguloidea</taxon>
        <taxon>Lingulidae</taxon>
        <taxon>Lingula</taxon>
    </lineage>
</organism>
<dbReference type="FunFam" id="3.20.20.140:FF:000017">
    <property type="entry name" value="Adenosine deaminase 2"/>
    <property type="match status" value="1"/>
</dbReference>
<dbReference type="CDD" id="cd01321">
    <property type="entry name" value="ADGF"/>
    <property type="match status" value="1"/>
</dbReference>
<comment type="cofactor">
    <cofactor evidence="1">
        <name>Zn(2+)</name>
        <dbReference type="ChEBI" id="CHEBI:29105"/>
    </cofactor>
</comment>
<comment type="catalytic activity">
    <reaction evidence="9">
        <text>adenosine + H2O + H(+) = inosine + NH4(+)</text>
        <dbReference type="Rhea" id="RHEA:24408"/>
        <dbReference type="ChEBI" id="CHEBI:15377"/>
        <dbReference type="ChEBI" id="CHEBI:15378"/>
        <dbReference type="ChEBI" id="CHEBI:16335"/>
        <dbReference type="ChEBI" id="CHEBI:17596"/>
        <dbReference type="ChEBI" id="CHEBI:28938"/>
        <dbReference type="EC" id="3.5.4.4"/>
    </reaction>
</comment>
<keyword evidence="8" id="KW-0378">Hydrolase</keyword>
<evidence type="ECO:0000256" key="3">
    <source>
        <dbReference type="ARBA" id="ARBA00006083"/>
    </source>
</evidence>
<keyword evidence="13" id="KW-1185">Reference proteome</keyword>
<evidence type="ECO:0000313" key="13">
    <source>
        <dbReference type="Proteomes" id="UP000085678"/>
    </source>
</evidence>
<evidence type="ECO:0000259" key="12">
    <source>
        <dbReference type="Pfam" id="PF08451"/>
    </source>
</evidence>
<dbReference type="GeneID" id="106163859"/>
<name>A0A1S3IHQ0_LINAN</name>
<evidence type="ECO:0000313" key="14">
    <source>
        <dbReference type="RefSeq" id="XP_013397014.1"/>
    </source>
</evidence>
<keyword evidence="5" id="KW-0964">Secreted</keyword>
<evidence type="ECO:0000256" key="9">
    <source>
        <dbReference type="ARBA" id="ARBA00047764"/>
    </source>
</evidence>
<proteinExistence type="inferred from homology"/>
<dbReference type="OrthoDB" id="7202371at2759"/>
<sequence length="531" mass="61021">MFYVLHVLLWVITCYCIHPSIAVNNGTYLQQRAKLLLTEHSMRTGGKIELTDKEKTVNTVLMNHKSEEIRHGKKTGFYPAALHFFYSKAYIEDSEIYDIVRRMPKGAALHLHDVSLVDVQWLVKNATYRPHACMCNNTKTGILHFRFFTSIPSNPDCPWKTLESWRLAYGNTTEFDEVLYRHMTLNVPDPHKAYPTQNIVWQKFLDALDSATGLIMYAPVFKDYFYEALKEFYEDNVQYIEVRCLLSEVYELDGTTHDKDWIVETYSEVAEKFVKDFPDFSGAKIIYSVIRNVPKVDVGLAVKEAIRLHQKYPMHFVGFDLVGQEDPGHPLLYYLNELLYPSQQNPPIDLKYFFHAGETDWEGTHIDNNLIDALLLNSSRIGHGFAITKHPEALELIREKDVPLEVNPISNQVLGLLDDLRVHPASFLLANGYPVVISSDDPSVWGATGLSDDFYEVFMGVAGENADLATMKQLALDSIRYSAMTDTEKKAAVDLFNSKWMKFIDETIQKYVKKPVEIYDEFKEVEEITGY</sequence>
<dbReference type="Proteomes" id="UP000085678">
    <property type="component" value="Unplaced"/>
</dbReference>
<protein>
    <recommendedName>
        <fullName evidence="4">adenosine deaminase</fullName>
        <ecNumber evidence="4">3.5.4.4</ecNumber>
    </recommendedName>
</protein>
<evidence type="ECO:0000256" key="5">
    <source>
        <dbReference type="ARBA" id="ARBA00022525"/>
    </source>
</evidence>
<evidence type="ECO:0000256" key="4">
    <source>
        <dbReference type="ARBA" id="ARBA00012784"/>
    </source>
</evidence>
<gene>
    <name evidence="14" type="primary">LOC106163859</name>
</gene>
<feature type="chain" id="PRO_5010331753" description="adenosine deaminase" evidence="10">
    <location>
        <begin position="23"/>
        <end position="531"/>
    </location>
</feature>
<dbReference type="KEGG" id="lak:106163859"/>
<dbReference type="GO" id="GO:0046103">
    <property type="term" value="P:inosine biosynthetic process"/>
    <property type="evidence" value="ECO:0007669"/>
    <property type="project" value="TreeGrafter"/>
</dbReference>
<dbReference type="GO" id="GO:0004000">
    <property type="term" value="F:adenosine deaminase activity"/>
    <property type="evidence" value="ECO:0007669"/>
    <property type="project" value="InterPro"/>
</dbReference>
<dbReference type="Pfam" id="PF00962">
    <property type="entry name" value="A_deaminase"/>
    <property type="match status" value="1"/>
</dbReference>
<feature type="signal peptide" evidence="10">
    <location>
        <begin position="1"/>
        <end position="22"/>
    </location>
</feature>
<dbReference type="InterPro" id="IPR032466">
    <property type="entry name" value="Metal_Hydrolase"/>
</dbReference>
<evidence type="ECO:0000256" key="10">
    <source>
        <dbReference type="SAM" id="SignalP"/>
    </source>
</evidence>
<feature type="domain" description="Adenosine/AMP deaminase N-terminal" evidence="12">
    <location>
        <begin position="23"/>
        <end position="99"/>
    </location>
</feature>
<dbReference type="EC" id="3.5.4.4" evidence="4"/>
<reference evidence="14" key="1">
    <citation type="submission" date="2025-08" db="UniProtKB">
        <authorList>
            <consortium name="RefSeq"/>
        </authorList>
    </citation>
    <scope>IDENTIFICATION</scope>
    <source>
        <tissue evidence="14">Gonads</tissue>
    </source>
</reference>
<evidence type="ECO:0000259" key="11">
    <source>
        <dbReference type="Pfam" id="PF00962"/>
    </source>
</evidence>
<dbReference type="NCBIfam" id="TIGR01431">
    <property type="entry name" value="adm_rel"/>
    <property type="match status" value="1"/>
</dbReference>
<keyword evidence="7 10" id="KW-0732">Signal</keyword>
<evidence type="ECO:0000256" key="2">
    <source>
        <dbReference type="ARBA" id="ARBA00004613"/>
    </source>
</evidence>
<dbReference type="RefSeq" id="XP_013397014.1">
    <property type="nucleotide sequence ID" value="XM_013541560.1"/>
</dbReference>
<dbReference type="InterPro" id="IPR001365">
    <property type="entry name" value="A_deaminase_dom"/>
</dbReference>
<dbReference type="InterPro" id="IPR006331">
    <property type="entry name" value="ADGF"/>
</dbReference>
<feature type="domain" description="Adenosine deaminase" evidence="11">
    <location>
        <begin position="197"/>
        <end position="494"/>
    </location>
</feature>
<dbReference type="Pfam" id="PF08451">
    <property type="entry name" value="A_deaminase_N"/>
    <property type="match status" value="1"/>
</dbReference>
<evidence type="ECO:0000256" key="6">
    <source>
        <dbReference type="ARBA" id="ARBA00022723"/>
    </source>
</evidence>
<keyword evidence="6" id="KW-0479">Metal-binding</keyword>
<dbReference type="PANTHER" id="PTHR11409:SF39">
    <property type="entry name" value="ADENOSINE DEAMINASE 2"/>
    <property type="match status" value="1"/>
</dbReference>
<dbReference type="GO" id="GO:0006154">
    <property type="term" value="P:adenosine catabolic process"/>
    <property type="evidence" value="ECO:0007669"/>
    <property type="project" value="InterPro"/>
</dbReference>
<comment type="subcellular location">
    <subcellularLocation>
        <location evidence="2">Secreted</location>
    </subcellularLocation>
</comment>
<dbReference type="GO" id="GO:0046872">
    <property type="term" value="F:metal ion binding"/>
    <property type="evidence" value="ECO:0007669"/>
    <property type="project" value="UniProtKB-KW"/>
</dbReference>
<dbReference type="InterPro" id="IPR013659">
    <property type="entry name" value="A_deaminase_N"/>
</dbReference>
<dbReference type="Gene3D" id="3.20.20.140">
    <property type="entry name" value="Metal-dependent hydrolases"/>
    <property type="match status" value="1"/>
</dbReference>